<proteinExistence type="inferred from homology"/>
<dbReference type="RefSeq" id="WP_271092642.1">
    <property type="nucleotide sequence ID" value="NZ_JAPJZH010000031.1"/>
</dbReference>
<accession>A0ABT4VVL7</accession>
<dbReference type="NCBIfam" id="TIGR01819">
    <property type="entry name" value="F420_cofD"/>
    <property type="match status" value="1"/>
</dbReference>
<dbReference type="HAMAP" id="MF_01257">
    <property type="entry name" value="CofD"/>
    <property type="match status" value="1"/>
</dbReference>
<evidence type="ECO:0000256" key="1">
    <source>
        <dbReference type="ARBA" id="ARBA00022679"/>
    </source>
</evidence>
<dbReference type="InterPro" id="IPR038136">
    <property type="entry name" value="CofD-like_dom_sf"/>
</dbReference>
<dbReference type="SUPFAM" id="SSF142338">
    <property type="entry name" value="CofD-like"/>
    <property type="match status" value="1"/>
</dbReference>
<evidence type="ECO:0000313" key="3">
    <source>
        <dbReference type="EMBL" id="MDA4848766.1"/>
    </source>
</evidence>
<name>A0ABT4VVL7_9HYPH</name>
<reference evidence="3" key="1">
    <citation type="submission" date="2022-11" db="EMBL/GenBank/DDBJ databases">
        <title>Hoeflea poritis sp. nov., isolated from scleractinian coral Porites lutea.</title>
        <authorList>
            <person name="Zhang G."/>
            <person name="Wei Q."/>
            <person name="Cai L."/>
        </authorList>
    </citation>
    <scope>NUCLEOTIDE SEQUENCE</scope>
    <source>
        <strain evidence="3">E7-10</strain>
    </source>
</reference>
<dbReference type="EC" id="2.7.8.28" evidence="3"/>
<dbReference type="Proteomes" id="UP001148313">
    <property type="component" value="Unassembled WGS sequence"/>
</dbReference>
<evidence type="ECO:0000313" key="4">
    <source>
        <dbReference type="Proteomes" id="UP001148313"/>
    </source>
</evidence>
<evidence type="ECO:0000256" key="2">
    <source>
        <dbReference type="ARBA" id="ARBA00022842"/>
    </source>
</evidence>
<gene>
    <name evidence="3" type="primary">cofD</name>
    <name evidence="3" type="ORF">OOZ53_25665</name>
</gene>
<organism evidence="3 4">
    <name type="scientific">Hoeflea poritis</name>
    <dbReference type="NCBI Taxonomy" id="2993659"/>
    <lineage>
        <taxon>Bacteria</taxon>
        <taxon>Pseudomonadati</taxon>
        <taxon>Pseudomonadota</taxon>
        <taxon>Alphaproteobacteria</taxon>
        <taxon>Hyphomicrobiales</taxon>
        <taxon>Rhizobiaceae</taxon>
        <taxon>Hoeflea</taxon>
    </lineage>
</organism>
<dbReference type="Pfam" id="PF01933">
    <property type="entry name" value="CofD"/>
    <property type="match status" value="1"/>
</dbReference>
<dbReference type="CDD" id="cd07186">
    <property type="entry name" value="CofD_like"/>
    <property type="match status" value="1"/>
</dbReference>
<dbReference type="Gene3D" id="1.10.8.240">
    <property type="entry name" value="CofD-like domain"/>
    <property type="match status" value="1"/>
</dbReference>
<protein>
    <submittedName>
        <fullName evidence="3">2-phospho-L-lactate transferase</fullName>
        <ecNumber evidence="3">2.7.8.28</ecNumber>
    </submittedName>
</protein>
<dbReference type="EMBL" id="JAPJZH010000031">
    <property type="protein sequence ID" value="MDA4848766.1"/>
    <property type="molecule type" value="Genomic_DNA"/>
</dbReference>
<dbReference type="GO" id="GO:0043743">
    <property type="term" value="F:LPPG:FO 2-phospho-L-lactate transferase activity"/>
    <property type="evidence" value="ECO:0007669"/>
    <property type="project" value="UniProtKB-EC"/>
</dbReference>
<sequence>MSVERVIALSGGVGGAKLVLGLSHALPAERLLVVTNTGDDFDHFGLRICPDTDTVIYTLSDLADREHGWGRTDESWNFMDAVRELGGADWFNLGDRDLALHVLRTDRLKSGESLSGVTNHIAGVLGIRVSIVPMCDQPVATVVETADGPLEFQHYFVRERCAPQVTGFAFEGIEKARPNPALISALEDQPAVIVIAPSNPFVSVEPILAVPGMRTALRDCGAPIVAVSPIVGGQALKGPAAKMMAELGVPASAVEIARHYRGFIDGLIIDEKDAHHMREITDIGVPVEVAQTVMSDLNDRVELAGRTVDFAARLRGGIKR</sequence>
<keyword evidence="4" id="KW-1185">Reference proteome</keyword>
<dbReference type="InterPro" id="IPR002882">
    <property type="entry name" value="CofD"/>
</dbReference>
<comment type="caution">
    <text evidence="3">The sequence shown here is derived from an EMBL/GenBank/DDBJ whole genome shotgun (WGS) entry which is preliminary data.</text>
</comment>
<dbReference type="Gene3D" id="3.40.50.10680">
    <property type="entry name" value="CofD-like domains"/>
    <property type="match status" value="1"/>
</dbReference>
<dbReference type="InterPro" id="IPR010115">
    <property type="entry name" value="FbiA/CofD"/>
</dbReference>
<keyword evidence="1 3" id="KW-0808">Transferase</keyword>
<keyword evidence="2" id="KW-0460">Magnesium</keyword>
<dbReference type="PANTHER" id="PTHR43007">
    <property type="entry name" value="2-PHOSPHO-L-LACTATE TRANSFERASE"/>
    <property type="match status" value="1"/>
</dbReference>
<dbReference type="PANTHER" id="PTHR43007:SF1">
    <property type="entry name" value="2-PHOSPHO-L-LACTATE TRANSFERASE"/>
    <property type="match status" value="1"/>
</dbReference>